<evidence type="ECO:0000313" key="1">
    <source>
        <dbReference type="EMBL" id="KFJ03090.1"/>
    </source>
</evidence>
<protein>
    <submittedName>
        <fullName evidence="1">Uncharacterized protein</fullName>
    </submittedName>
</protein>
<organism evidence="1 2">
    <name type="scientific">Bifidobacterium subtile</name>
    <dbReference type="NCBI Taxonomy" id="77635"/>
    <lineage>
        <taxon>Bacteria</taxon>
        <taxon>Bacillati</taxon>
        <taxon>Actinomycetota</taxon>
        <taxon>Actinomycetes</taxon>
        <taxon>Bifidobacteriales</taxon>
        <taxon>Bifidobacteriaceae</taxon>
        <taxon>Bifidobacterium</taxon>
    </lineage>
</organism>
<comment type="caution">
    <text evidence="1">The sequence shown here is derived from an EMBL/GenBank/DDBJ whole genome shotgun (WGS) entry which is preliminary data.</text>
</comment>
<accession>A0A087E5N9</accession>
<name>A0A087E5N9_9BIFI</name>
<dbReference type="AlphaFoldDB" id="A0A087E5N9"/>
<reference evidence="1 2" key="1">
    <citation type="submission" date="2014-03" db="EMBL/GenBank/DDBJ databases">
        <title>Genomics of Bifidobacteria.</title>
        <authorList>
            <person name="Ventura M."/>
            <person name="Milani C."/>
            <person name="Lugli G.A."/>
        </authorList>
    </citation>
    <scope>NUCLEOTIDE SEQUENCE [LARGE SCALE GENOMIC DNA]</scope>
    <source>
        <strain evidence="1 2">LMG 11597</strain>
    </source>
</reference>
<dbReference type="Proteomes" id="UP000029055">
    <property type="component" value="Unassembled WGS sequence"/>
</dbReference>
<proteinExistence type="predicted"/>
<gene>
    <name evidence="1" type="ORF">BISU_1019</name>
</gene>
<evidence type="ECO:0000313" key="2">
    <source>
        <dbReference type="Proteomes" id="UP000029055"/>
    </source>
</evidence>
<dbReference type="EMBL" id="JGZR01000007">
    <property type="protein sequence ID" value="KFJ03090.1"/>
    <property type="molecule type" value="Genomic_DNA"/>
</dbReference>
<keyword evidence="2" id="KW-1185">Reference proteome</keyword>
<sequence length="43" mass="4695">MLMPCVWPYLRALLIMQLQLASLGNVGESLPVALLGKNTNPVE</sequence>